<accession>A0A2T5BZJ5</accession>
<proteinExistence type="predicted"/>
<keyword evidence="1" id="KW-0732">Signal</keyword>
<feature type="domain" description="Glycosyl hydrolase-like 10" evidence="2">
    <location>
        <begin position="28"/>
        <end position="344"/>
    </location>
</feature>
<dbReference type="Pfam" id="PF02638">
    <property type="entry name" value="GHL10"/>
    <property type="match status" value="1"/>
</dbReference>
<evidence type="ECO:0000313" key="4">
    <source>
        <dbReference type="Proteomes" id="UP000243525"/>
    </source>
</evidence>
<name>A0A2T5BZJ5_9BACT</name>
<dbReference type="InterPro" id="IPR003790">
    <property type="entry name" value="GHL10"/>
</dbReference>
<organism evidence="3 4">
    <name type="scientific">Mangrovibacterium marinum</name>
    <dbReference type="NCBI Taxonomy" id="1639118"/>
    <lineage>
        <taxon>Bacteria</taxon>
        <taxon>Pseudomonadati</taxon>
        <taxon>Bacteroidota</taxon>
        <taxon>Bacteroidia</taxon>
        <taxon>Marinilabiliales</taxon>
        <taxon>Prolixibacteraceae</taxon>
        <taxon>Mangrovibacterium</taxon>
    </lineage>
</organism>
<reference evidence="3 4" key="1">
    <citation type="submission" date="2018-04" db="EMBL/GenBank/DDBJ databases">
        <title>Genomic Encyclopedia of Archaeal and Bacterial Type Strains, Phase II (KMG-II): from individual species to whole genera.</title>
        <authorList>
            <person name="Goeker M."/>
        </authorList>
    </citation>
    <scope>NUCLEOTIDE SEQUENCE [LARGE SCALE GENOMIC DNA]</scope>
    <source>
        <strain evidence="3 4">DSM 28823</strain>
    </source>
</reference>
<keyword evidence="3" id="KW-0449">Lipoprotein</keyword>
<evidence type="ECO:0000313" key="3">
    <source>
        <dbReference type="EMBL" id="PTN07684.1"/>
    </source>
</evidence>
<dbReference type="SUPFAM" id="SSF51445">
    <property type="entry name" value="(Trans)glycosidases"/>
    <property type="match status" value="1"/>
</dbReference>
<dbReference type="InterPro" id="IPR017853">
    <property type="entry name" value="GH"/>
</dbReference>
<dbReference type="InterPro" id="IPR052177">
    <property type="entry name" value="Divisome_Glycosyl_Hydrolase"/>
</dbReference>
<evidence type="ECO:0000256" key="1">
    <source>
        <dbReference type="ARBA" id="ARBA00022729"/>
    </source>
</evidence>
<keyword evidence="4" id="KW-1185">Reference proteome</keyword>
<dbReference type="PANTHER" id="PTHR43405:SF1">
    <property type="entry name" value="GLYCOSYL HYDROLASE DIGH"/>
    <property type="match status" value="1"/>
</dbReference>
<gene>
    <name evidence="3" type="ORF">C8N47_11427</name>
</gene>
<protein>
    <submittedName>
        <fullName evidence="3">Uncharacterized lipoprotein YddW (UPF0748 family)</fullName>
    </submittedName>
</protein>
<dbReference type="Gene3D" id="3.20.20.80">
    <property type="entry name" value="Glycosidases"/>
    <property type="match status" value="1"/>
</dbReference>
<dbReference type="PANTHER" id="PTHR43405">
    <property type="entry name" value="GLYCOSYL HYDROLASE DIGH"/>
    <property type="match status" value="1"/>
</dbReference>
<evidence type="ECO:0000259" key="2">
    <source>
        <dbReference type="Pfam" id="PF02638"/>
    </source>
</evidence>
<sequence>MIRKITSTLLIVLAVSLATVGEVPPKYEFRAAWVATVNNIDWPSKPGLSIEKQKEEALALLDLMAENGLNAVIFQLRPTADSFYPSQLEPWSRYLTGTPGKDPGYDPLKFWIDEAHKRKLEFHAWINPFRIAQKATEELSSSSIVFQHPEWVVEYGGKLYFNPALDETRQFIAAVVRDILQRYDIDAIHCDDYFYPYPVAGVPFPDAADFAQNPRHFGPDQLADWRRNNVDLTIQLLSKTIKETKPWVKFGISPFGVWRNNDQDPRGSMTRAGVTNYDDLYADILKWLEQGWIDYITPQLYWQIGHPAADYLSLIDWWSQNAFQRDVYIGLGLYRIDAKSATEEWTRPDQMPQQIRLTRTTPNIKGSSLYSVKHLKRNLLGLQDSLQNKLFATPALTPQMPWIDPATPQSPRKLKKRGRKLKWKKPSFNNPMDEAIRYIVYKTPAGKKPDLNDPRSIYTITNEQHLKLDRRKGKRRPYDFRVTALGKLNNESRATKAKTLKY</sequence>
<dbReference type="RefSeq" id="WP_245915715.1">
    <property type="nucleotide sequence ID" value="NZ_OY782574.1"/>
</dbReference>
<dbReference type="EMBL" id="QAAD01000014">
    <property type="protein sequence ID" value="PTN07684.1"/>
    <property type="molecule type" value="Genomic_DNA"/>
</dbReference>
<comment type="caution">
    <text evidence="3">The sequence shown here is derived from an EMBL/GenBank/DDBJ whole genome shotgun (WGS) entry which is preliminary data.</text>
</comment>
<dbReference type="Proteomes" id="UP000243525">
    <property type="component" value="Unassembled WGS sequence"/>
</dbReference>
<dbReference type="AlphaFoldDB" id="A0A2T5BZJ5"/>